<dbReference type="OrthoDB" id="9090296at2"/>
<gene>
    <name evidence="2" type="ORF">DN068_20300</name>
</gene>
<name>A0A2W2BTD4_9BACT</name>
<dbReference type="PANTHER" id="PTHR36440:SF1">
    <property type="entry name" value="PUTATIVE (AFU_ORTHOLOGUE AFUA_8G07350)-RELATED"/>
    <property type="match status" value="1"/>
</dbReference>
<comment type="caution">
    <text evidence="2">The sequence shown here is derived from an EMBL/GenBank/DDBJ whole genome shotgun (WGS) entry which is preliminary data.</text>
</comment>
<dbReference type="SUPFAM" id="SSF51182">
    <property type="entry name" value="RmlC-like cupins"/>
    <property type="match status" value="1"/>
</dbReference>
<evidence type="ECO:0000259" key="1">
    <source>
        <dbReference type="Pfam" id="PF07883"/>
    </source>
</evidence>
<protein>
    <submittedName>
        <fullName evidence="2">Cupin domain-containing protein</fullName>
    </submittedName>
</protein>
<feature type="domain" description="Cupin type-2" evidence="1">
    <location>
        <begin position="41"/>
        <end position="109"/>
    </location>
</feature>
<dbReference type="InterPro" id="IPR014710">
    <property type="entry name" value="RmlC-like_jellyroll"/>
</dbReference>
<keyword evidence="3" id="KW-1185">Reference proteome</keyword>
<dbReference type="InterPro" id="IPR053146">
    <property type="entry name" value="QDO-like"/>
</dbReference>
<dbReference type="Proteomes" id="UP000248745">
    <property type="component" value="Unassembled WGS sequence"/>
</dbReference>
<organism evidence="2 3">
    <name type="scientific">Taibaiella soli</name>
    <dbReference type="NCBI Taxonomy" id="1649169"/>
    <lineage>
        <taxon>Bacteria</taxon>
        <taxon>Pseudomonadati</taxon>
        <taxon>Bacteroidota</taxon>
        <taxon>Chitinophagia</taxon>
        <taxon>Chitinophagales</taxon>
        <taxon>Chitinophagaceae</taxon>
        <taxon>Taibaiella</taxon>
    </lineage>
</organism>
<dbReference type="PANTHER" id="PTHR36440">
    <property type="entry name" value="PUTATIVE (AFU_ORTHOLOGUE AFUA_8G07350)-RELATED"/>
    <property type="match status" value="1"/>
</dbReference>
<dbReference type="InterPro" id="IPR011051">
    <property type="entry name" value="RmlC_Cupin_sf"/>
</dbReference>
<dbReference type="Gene3D" id="2.60.120.10">
    <property type="entry name" value="Jelly Rolls"/>
    <property type="match status" value="1"/>
</dbReference>
<accession>A0A2W2BTD4</accession>
<evidence type="ECO:0000313" key="2">
    <source>
        <dbReference type="EMBL" id="PZF71043.1"/>
    </source>
</evidence>
<dbReference type="RefSeq" id="WP_111000777.1">
    <property type="nucleotide sequence ID" value="NZ_QKTW01000027.1"/>
</dbReference>
<proteinExistence type="predicted"/>
<sequence length="163" mass="17797">MQQEIKIKSSAAGEHLGVAGGNYRIIISGEETQGNYAVIEMLVPPGGGPPPHAHPKMQEMFYVLEGEVLFKTESGKTVVKKDGFVNIPLDGGIHCFKNTTEKNARLLCTVVPAGLEKVFEAIGVPVQPSEFAPRPEMTPELKERLKALDIKHGQTTYPPDYLD</sequence>
<dbReference type="InterPro" id="IPR013096">
    <property type="entry name" value="Cupin_2"/>
</dbReference>
<dbReference type="Pfam" id="PF07883">
    <property type="entry name" value="Cupin_2"/>
    <property type="match status" value="1"/>
</dbReference>
<reference evidence="2 3" key="1">
    <citation type="submission" date="2018-06" db="EMBL/GenBank/DDBJ databases">
        <title>Mucibacter soli gen. nov., sp. nov., a new member of the family Chitinophagaceae producing mucin.</title>
        <authorList>
            <person name="Kim M.-K."/>
            <person name="Park S."/>
            <person name="Kim T.-S."/>
            <person name="Joung Y."/>
            <person name="Han J.-H."/>
            <person name="Kim S.B."/>
        </authorList>
    </citation>
    <scope>NUCLEOTIDE SEQUENCE [LARGE SCALE GENOMIC DNA]</scope>
    <source>
        <strain evidence="2 3">R1-15</strain>
    </source>
</reference>
<evidence type="ECO:0000313" key="3">
    <source>
        <dbReference type="Proteomes" id="UP000248745"/>
    </source>
</evidence>
<dbReference type="AlphaFoldDB" id="A0A2W2BTD4"/>
<dbReference type="EMBL" id="QKTW01000027">
    <property type="protein sequence ID" value="PZF71043.1"/>
    <property type="molecule type" value="Genomic_DNA"/>
</dbReference>